<dbReference type="NCBIfam" id="TIGR00247">
    <property type="entry name" value="endolytic transglycosylase MltG"/>
    <property type="match status" value="1"/>
</dbReference>
<dbReference type="PANTHER" id="PTHR30518:SF2">
    <property type="entry name" value="ENDOLYTIC MUREIN TRANSGLYCOSYLASE"/>
    <property type="match status" value="1"/>
</dbReference>
<evidence type="ECO:0000256" key="3">
    <source>
        <dbReference type="ARBA" id="ARBA00022989"/>
    </source>
</evidence>
<keyword evidence="6" id="KW-0961">Cell wall biogenesis/degradation</keyword>
<evidence type="ECO:0000256" key="6">
    <source>
        <dbReference type="ARBA" id="ARBA00023316"/>
    </source>
</evidence>
<evidence type="ECO:0000256" key="4">
    <source>
        <dbReference type="ARBA" id="ARBA00023136"/>
    </source>
</evidence>
<keyword evidence="4 7" id="KW-0472">Membrane</keyword>
<evidence type="ECO:0000256" key="2">
    <source>
        <dbReference type="ARBA" id="ARBA00022692"/>
    </source>
</evidence>
<feature type="transmembrane region" description="Helical" evidence="7">
    <location>
        <begin position="12"/>
        <end position="32"/>
    </location>
</feature>
<evidence type="ECO:0000313" key="8">
    <source>
        <dbReference type="EMBL" id="VAX27115.1"/>
    </source>
</evidence>
<dbReference type="AlphaFoldDB" id="A0A3B1D5W3"/>
<keyword evidence="1" id="KW-1003">Cell membrane</keyword>
<dbReference type="EMBL" id="UOGH01000026">
    <property type="protein sequence ID" value="VAX27115.1"/>
    <property type="molecule type" value="Genomic_DNA"/>
</dbReference>
<keyword evidence="2 7" id="KW-0812">Transmembrane</keyword>
<evidence type="ECO:0000256" key="5">
    <source>
        <dbReference type="ARBA" id="ARBA00023239"/>
    </source>
</evidence>
<evidence type="ECO:0000256" key="7">
    <source>
        <dbReference type="SAM" id="Phobius"/>
    </source>
</evidence>
<keyword evidence="5" id="KW-0456">Lyase</keyword>
<dbReference type="Gene3D" id="3.30.1490.480">
    <property type="entry name" value="Endolytic murein transglycosylase"/>
    <property type="match status" value="2"/>
</dbReference>
<evidence type="ECO:0000256" key="1">
    <source>
        <dbReference type="ARBA" id="ARBA00022475"/>
    </source>
</evidence>
<dbReference type="Pfam" id="PF02618">
    <property type="entry name" value="YceG"/>
    <property type="match status" value="1"/>
</dbReference>
<organism evidence="8">
    <name type="scientific">hydrothermal vent metagenome</name>
    <dbReference type="NCBI Taxonomy" id="652676"/>
    <lineage>
        <taxon>unclassified sequences</taxon>
        <taxon>metagenomes</taxon>
        <taxon>ecological metagenomes</taxon>
    </lineage>
</organism>
<reference evidence="8" key="1">
    <citation type="submission" date="2018-06" db="EMBL/GenBank/DDBJ databases">
        <authorList>
            <person name="Zhirakovskaya E."/>
        </authorList>
    </citation>
    <scope>NUCLEOTIDE SEQUENCE</scope>
</reference>
<protein>
    <submittedName>
        <fullName evidence="8">FIG004453: protein YceG like</fullName>
    </submittedName>
</protein>
<dbReference type="CDD" id="cd08010">
    <property type="entry name" value="MltG_like"/>
    <property type="match status" value="1"/>
</dbReference>
<accession>A0A3B1D5W3</accession>
<proteinExistence type="inferred from homology"/>
<dbReference type="PANTHER" id="PTHR30518">
    <property type="entry name" value="ENDOLYTIC MUREIN TRANSGLYCOSYLASE"/>
    <property type="match status" value="1"/>
</dbReference>
<dbReference type="GO" id="GO:0016829">
    <property type="term" value="F:lyase activity"/>
    <property type="evidence" value="ECO:0007669"/>
    <property type="project" value="UniProtKB-KW"/>
</dbReference>
<sequence>MHMSTRLKSSIIICSLLLIVTFVIYSFINILVPLNPGKPVEVYVKKGMTFSETLQKLQEGGLLRDKNIVLLIGKITRIDRKIKTGLYEFSGPVTPLQIINALISGRVVEFKVTIPEGYNVWQIARTLDASGIITEEDFFRLAYNREFLDSMSIDAPSIEGYIFPDTYSFPKGMPPEDVLKRLVSGMRRHFTADMRDRAKELGLTEREVLTLASIIEKEARVDDERPLISAVFHNRLKRGMPLQADPTSIYGFKDLSGVITTKDLKRESPYNTYVIRGLPPGPIASPGFKSIMAALYPADVPYIFFVSDNNGGHRFSETEAEHRKAVMLYRAVKQGK</sequence>
<gene>
    <name evidence="8" type="ORF">MNBD_NITROSPIRAE02-651</name>
</gene>
<dbReference type="InterPro" id="IPR003770">
    <property type="entry name" value="MLTG-like"/>
</dbReference>
<name>A0A3B1D5W3_9ZZZZ</name>
<dbReference type="GO" id="GO:0071555">
    <property type="term" value="P:cell wall organization"/>
    <property type="evidence" value="ECO:0007669"/>
    <property type="project" value="UniProtKB-KW"/>
</dbReference>
<dbReference type="HAMAP" id="MF_02065">
    <property type="entry name" value="MltG"/>
    <property type="match status" value="1"/>
</dbReference>
<dbReference type="Gene3D" id="3.30.160.60">
    <property type="entry name" value="Classic Zinc Finger"/>
    <property type="match status" value="1"/>
</dbReference>
<keyword evidence="3 7" id="KW-1133">Transmembrane helix</keyword>